<dbReference type="VEuPathDB" id="FungiDB:SPRG_20213"/>
<keyword evidence="2" id="KW-1185">Reference proteome</keyword>
<reference evidence="1 2" key="1">
    <citation type="journal article" date="2013" name="PLoS Genet.">
        <title>Distinctive expansion of potential virulence genes in the genome of the oomycete fish pathogen Saprolegnia parasitica.</title>
        <authorList>
            <person name="Jiang R.H."/>
            <person name="de Bruijn I."/>
            <person name="Haas B.J."/>
            <person name="Belmonte R."/>
            <person name="Lobach L."/>
            <person name="Christie J."/>
            <person name="van den Ackerveken G."/>
            <person name="Bottin A."/>
            <person name="Bulone V."/>
            <person name="Diaz-Moreno S.M."/>
            <person name="Dumas B."/>
            <person name="Fan L."/>
            <person name="Gaulin E."/>
            <person name="Govers F."/>
            <person name="Grenville-Briggs L.J."/>
            <person name="Horner N.R."/>
            <person name="Levin J.Z."/>
            <person name="Mammella M."/>
            <person name="Meijer H.J."/>
            <person name="Morris P."/>
            <person name="Nusbaum C."/>
            <person name="Oome S."/>
            <person name="Phillips A.J."/>
            <person name="van Rooyen D."/>
            <person name="Rzeszutek E."/>
            <person name="Saraiva M."/>
            <person name="Secombes C.J."/>
            <person name="Seidl M.F."/>
            <person name="Snel B."/>
            <person name="Stassen J.H."/>
            <person name="Sykes S."/>
            <person name="Tripathy S."/>
            <person name="van den Berg H."/>
            <person name="Vega-Arreguin J.C."/>
            <person name="Wawra S."/>
            <person name="Young S.K."/>
            <person name="Zeng Q."/>
            <person name="Dieguez-Uribeondo J."/>
            <person name="Russ C."/>
            <person name="Tyler B.M."/>
            <person name="van West P."/>
        </authorList>
    </citation>
    <scope>NUCLEOTIDE SEQUENCE [LARGE SCALE GENOMIC DNA]</scope>
    <source>
        <strain evidence="1 2">CBS 223.65</strain>
    </source>
</reference>
<dbReference type="RefSeq" id="XP_012201202.1">
    <property type="nucleotide sequence ID" value="XM_012345812.1"/>
</dbReference>
<dbReference type="Proteomes" id="UP000030745">
    <property type="component" value="Unassembled WGS sequence"/>
</dbReference>
<dbReference type="KEGG" id="spar:SPRG_20213"/>
<feature type="non-terminal residue" evidence="1">
    <location>
        <position position="1"/>
    </location>
</feature>
<dbReference type="GeneID" id="24141410"/>
<gene>
    <name evidence="1" type="ORF">SPRG_20213</name>
</gene>
<protein>
    <submittedName>
        <fullName evidence="1">Uncharacterized protein</fullName>
    </submittedName>
</protein>
<organism evidence="1 2">
    <name type="scientific">Saprolegnia parasitica (strain CBS 223.65)</name>
    <dbReference type="NCBI Taxonomy" id="695850"/>
    <lineage>
        <taxon>Eukaryota</taxon>
        <taxon>Sar</taxon>
        <taxon>Stramenopiles</taxon>
        <taxon>Oomycota</taxon>
        <taxon>Saprolegniomycetes</taxon>
        <taxon>Saprolegniales</taxon>
        <taxon>Saprolegniaceae</taxon>
        <taxon>Saprolegnia</taxon>
    </lineage>
</organism>
<accession>A0A067CNC4</accession>
<proteinExistence type="predicted"/>
<name>A0A067CNC4_SAPPC</name>
<evidence type="ECO:0000313" key="2">
    <source>
        <dbReference type="Proteomes" id="UP000030745"/>
    </source>
</evidence>
<sequence length="125" mass="14266">KARQLVRLHCEVVLGSRCLLPFHNDNDGQLPLGGLIFHVEALFLASWTKHRRSQRPRCQDNCRWYQERTRALVVLEDVVPGRPKSFESNVPKRTARAMFNVPYGTCIITAHPIVSMEQKVSSRGA</sequence>
<dbReference type="EMBL" id="KK583213">
    <property type="protein sequence ID" value="KDO28051.1"/>
    <property type="molecule type" value="Genomic_DNA"/>
</dbReference>
<evidence type="ECO:0000313" key="1">
    <source>
        <dbReference type="EMBL" id="KDO28051.1"/>
    </source>
</evidence>
<dbReference type="AlphaFoldDB" id="A0A067CNC4"/>